<dbReference type="Proteomes" id="UP001150538">
    <property type="component" value="Unassembled WGS sequence"/>
</dbReference>
<evidence type="ECO:0000313" key="6">
    <source>
        <dbReference type="EMBL" id="KAJ1914398.1"/>
    </source>
</evidence>
<protein>
    <submittedName>
        <fullName evidence="6">Mitochondrial 37S ribosomal protein rsm10</fullName>
        <ecNumber evidence="6">6.1.1.2</ecNumber>
    </submittedName>
</protein>
<dbReference type="GO" id="GO:0003735">
    <property type="term" value="F:structural constituent of ribosome"/>
    <property type="evidence" value="ECO:0007669"/>
    <property type="project" value="InterPro"/>
</dbReference>
<dbReference type="Gene3D" id="3.30.70.600">
    <property type="entry name" value="Ribosomal protein S10 domain"/>
    <property type="match status" value="1"/>
</dbReference>
<dbReference type="EC" id="6.1.1.2" evidence="6"/>
<keyword evidence="3" id="KW-0687">Ribonucleoprotein</keyword>
<sequence>MVLQTFSTQTSNGFGPILDKVLGTKRGEIENFITMDKVDPIYQDPVKIKPTHGITVLTIQFQAHSLHRIDFYMDFCRHAAAAMKIPCTGVIRFPTSIKRWTVLKSPFVHKSSMEVFERRTHKRFLKIHDTHPETLKKWLDYVVDNIPAGVGIRTHTYEFSTPGIGEELARKISATKKINESNLLSRGRRVRPPPLRYWNIEGMASKVAQALAEDPRANIEKVTAKIIEEMKPKTPPMPKKEEKTPPVPKKETNSPKEKAE</sequence>
<feature type="domain" description="Small ribosomal subunit protein uS10" evidence="5">
    <location>
        <begin position="58"/>
        <end position="155"/>
    </location>
</feature>
<gene>
    <name evidence="6" type="primary">RSM10</name>
    <name evidence="6" type="ORF">H4219_004816</name>
</gene>
<dbReference type="PANTHER" id="PTHR11700">
    <property type="entry name" value="30S RIBOSOMAL PROTEIN S10 FAMILY MEMBER"/>
    <property type="match status" value="1"/>
</dbReference>
<dbReference type="OrthoDB" id="366214at2759"/>
<evidence type="ECO:0000259" key="5">
    <source>
        <dbReference type="SMART" id="SM01403"/>
    </source>
</evidence>
<dbReference type="Pfam" id="PF00338">
    <property type="entry name" value="Ribosomal_S10"/>
    <property type="match status" value="1"/>
</dbReference>
<dbReference type="InterPro" id="IPR001848">
    <property type="entry name" value="Ribosomal_uS10"/>
</dbReference>
<evidence type="ECO:0000256" key="1">
    <source>
        <dbReference type="ARBA" id="ARBA00007102"/>
    </source>
</evidence>
<reference evidence="6" key="1">
    <citation type="submission" date="2022-07" db="EMBL/GenBank/DDBJ databases">
        <title>Phylogenomic reconstructions and comparative analyses of Kickxellomycotina fungi.</title>
        <authorList>
            <person name="Reynolds N.K."/>
            <person name="Stajich J.E."/>
            <person name="Barry K."/>
            <person name="Grigoriev I.V."/>
            <person name="Crous P."/>
            <person name="Smith M.E."/>
        </authorList>
    </citation>
    <scope>NUCLEOTIDE SEQUENCE</scope>
    <source>
        <strain evidence="6">NBRC 100468</strain>
    </source>
</reference>
<dbReference type="InterPro" id="IPR036838">
    <property type="entry name" value="Ribosomal_uS10_dom_sf"/>
</dbReference>
<keyword evidence="2 6" id="KW-0689">Ribosomal protein</keyword>
<evidence type="ECO:0000256" key="3">
    <source>
        <dbReference type="ARBA" id="ARBA00023274"/>
    </source>
</evidence>
<comment type="similarity">
    <text evidence="1">Belongs to the universal ribosomal protein uS10 family.</text>
</comment>
<dbReference type="HAMAP" id="MF_00508">
    <property type="entry name" value="Ribosomal_uS10"/>
    <property type="match status" value="1"/>
</dbReference>
<dbReference type="GO" id="GO:0006412">
    <property type="term" value="P:translation"/>
    <property type="evidence" value="ECO:0007669"/>
    <property type="project" value="InterPro"/>
</dbReference>
<evidence type="ECO:0000256" key="2">
    <source>
        <dbReference type="ARBA" id="ARBA00022980"/>
    </source>
</evidence>
<name>A0A9W8DQI6_9FUNG</name>
<feature type="region of interest" description="Disordered" evidence="4">
    <location>
        <begin position="228"/>
        <end position="260"/>
    </location>
</feature>
<dbReference type="InterPro" id="IPR027486">
    <property type="entry name" value="Ribosomal_uS10_dom"/>
</dbReference>
<evidence type="ECO:0000313" key="7">
    <source>
        <dbReference type="Proteomes" id="UP001150538"/>
    </source>
</evidence>
<dbReference type="SUPFAM" id="SSF54999">
    <property type="entry name" value="Ribosomal protein S10"/>
    <property type="match status" value="1"/>
</dbReference>
<dbReference type="GO" id="GO:1990904">
    <property type="term" value="C:ribonucleoprotein complex"/>
    <property type="evidence" value="ECO:0007669"/>
    <property type="project" value="UniProtKB-KW"/>
</dbReference>
<keyword evidence="6" id="KW-0436">Ligase</keyword>
<comment type="caution">
    <text evidence="6">The sequence shown here is derived from an EMBL/GenBank/DDBJ whole genome shotgun (WGS) entry which is preliminary data.</text>
</comment>
<proteinExistence type="inferred from homology"/>
<organism evidence="6 7">
    <name type="scientific">Mycoemilia scoparia</name>
    <dbReference type="NCBI Taxonomy" id="417184"/>
    <lineage>
        <taxon>Eukaryota</taxon>
        <taxon>Fungi</taxon>
        <taxon>Fungi incertae sedis</taxon>
        <taxon>Zoopagomycota</taxon>
        <taxon>Kickxellomycotina</taxon>
        <taxon>Kickxellomycetes</taxon>
        <taxon>Kickxellales</taxon>
        <taxon>Kickxellaceae</taxon>
        <taxon>Mycoemilia</taxon>
    </lineage>
</organism>
<evidence type="ECO:0000256" key="4">
    <source>
        <dbReference type="SAM" id="MobiDB-lite"/>
    </source>
</evidence>
<keyword evidence="7" id="KW-1185">Reference proteome</keyword>
<dbReference type="GO" id="GO:0005840">
    <property type="term" value="C:ribosome"/>
    <property type="evidence" value="ECO:0007669"/>
    <property type="project" value="UniProtKB-KW"/>
</dbReference>
<dbReference type="EMBL" id="JANBPU010000200">
    <property type="protein sequence ID" value="KAJ1914398.1"/>
    <property type="molecule type" value="Genomic_DNA"/>
</dbReference>
<dbReference type="PRINTS" id="PR00971">
    <property type="entry name" value="RIBOSOMALS10"/>
</dbReference>
<accession>A0A9W8DQI6</accession>
<dbReference type="AlphaFoldDB" id="A0A9W8DQI6"/>
<dbReference type="GO" id="GO:0004830">
    <property type="term" value="F:tryptophan-tRNA ligase activity"/>
    <property type="evidence" value="ECO:0007669"/>
    <property type="project" value="UniProtKB-EC"/>
</dbReference>
<dbReference type="SMART" id="SM01403">
    <property type="entry name" value="Ribosomal_S10"/>
    <property type="match status" value="1"/>
</dbReference>